<keyword evidence="2" id="KW-1185">Reference proteome</keyword>
<evidence type="ECO:0000313" key="1">
    <source>
        <dbReference type="EMBL" id="KYO41464.1"/>
    </source>
</evidence>
<evidence type="ECO:0000313" key="2">
    <source>
        <dbReference type="Proteomes" id="UP000050525"/>
    </source>
</evidence>
<accession>A0A151NXF8</accession>
<protein>
    <submittedName>
        <fullName evidence="1">Uncharacterized protein</fullName>
    </submittedName>
</protein>
<organism evidence="1 2">
    <name type="scientific">Alligator mississippiensis</name>
    <name type="common">American alligator</name>
    <dbReference type="NCBI Taxonomy" id="8496"/>
    <lineage>
        <taxon>Eukaryota</taxon>
        <taxon>Metazoa</taxon>
        <taxon>Chordata</taxon>
        <taxon>Craniata</taxon>
        <taxon>Vertebrata</taxon>
        <taxon>Euteleostomi</taxon>
        <taxon>Archelosauria</taxon>
        <taxon>Archosauria</taxon>
        <taxon>Crocodylia</taxon>
        <taxon>Alligatoridae</taxon>
        <taxon>Alligatorinae</taxon>
        <taxon>Alligator</taxon>
    </lineage>
</organism>
<gene>
    <name evidence="1" type="ORF">Y1Q_0006268</name>
</gene>
<comment type="caution">
    <text evidence="1">The sequence shown here is derived from an EMBL/GenBank/DDBJ whole genome shotgun (WGS) entry which is preliminary data.</text>
</comment>
<reference evidence="1 2" key="1">
    <citation type="journal article" date="2012" name="Genome Biol.">
        <title>Sequencing three crocodilian genomes to illuminate the evolution of archosaurs and amniotes.</title>
        <authorList>
            <person name="St John J.A."/>
            <person name="Braun E.L."/>
            <person name="Isberg S.R."/>
            <person name="Miles L.G."/>
            <person name="Chong A.Y."/>
            <person name="Gongora J."/>
            <person name="Dalzell P."/>
            <person name="Moran C."/>
            <person name="Bed'hom B."/>
            <person name="Abzhanov A."/>
            <person name="Burgess S.C."/>
            <person name="Cooksey A.M."/>
            <person name="Castoe T.A."/>
            <person name="Crawford N.G."/>
            <person name="Densmore L.D."/>
            <person name="Drew J.C."/>
            <person name="Edwards S.V."/>
            <person name="Faircloth B.C."/>
            <person name="Fujita M.K."/>
            <person name="Greenwold M.J."/>
            <person name="Hoffmann F.G."/>
            <person name="Howard J.M."/>
            <person name="Iguchi T."/>
            <person name="Janes D.E."/>
            <person name="Khan S.Y."/>
            <person name="Kohno S."/>
            <person name="de Koning A.J."/>
            <person name="Lance S.L."/>
            <person name="McCarthy F.M."/>
            <person name="McCormack J.E."/>
            <person name="Merchant M.E."/>
            <person name="Peterson D.G."/>
            <person name="Pollock D.D."/>
            <person name="Pourmand N."/>
            <person name="Raney B.J."/>
            <person name="Roessler K.A."/>
            <person name="Sanford J.R."/>
            <person name="Sawyer R.H."/>
            <person name="Schmidt C.J."/>
            <person name="Triplett E.W."/>
            <person name="Tuberville T.D."/>
            <person name="Venegas-Anaya M."/>
            <person name="Howard J.T."/>
            <person name="Jarvis E.D."/>
            <person name="Guillette L.J.Jr."/>
            <person name="Glenn T.C."/>
            <person name="Green R.E."/>
            <person name="Ray D.A."/>
        </authorList>
    </citation>
    <scope>NUCLEOTIDE SEQUENCE [LARGE SCALE GENOMIC DNA]</scope>
    <source>
        <strain evidence="1">KSC_2009_1</strain>
    </source>
</reference>
<dbReference type="Proteomes" id="UP000050525">
    <property type="component" value="Unassembled WGS sequence"/>
</dbReference>
<proteinExistence type="predicted"/>
<name>A0A151NXF8_ALLMI</name>
<dbReference type="AlphaFoldDB" id="A0A151NXF8"/>
<dbReference type="EMBL" id="AKHW03001628">
    <property type="protein sequence ID" value="KYO41464.1"/>
    <property type="molecule type" value="Genomic_DNA"/>
</dbReference>
<sequence length="103" mass="11016">MDSSYMLPEDVDKDSAAGYLPSRRVGHSDLCAVLHLLPFPSAVWTQLNPPAKTQPSILGRGHAAQGLPPPTCLHPSLLTAAGRSCSMGLLALASSHTKKWRQM</sequence>